<evidence type="ECO:0000313" key="3">
    <source>
        <dbReference type="Proteomes" id="UP000613974"/>
    </source>
</evidence>
<name>A0ABQ3SLM1_9ACTN</name>
<reference evidence="3" key="1">
    <citation type="submission" date="2023-07" db="EMBL/GenBank/DDBJ databases">
        <title>Whole genome shotgun sequence of Streptomyces nojiriensis NBRC 13794.</title>
        <authorList>
            <person name="Komaki H."/>
            <person name="Tamura T."/>
        </authorList>
    </citation>
    <scope>NUCLEOTIDE SEQUENCE [LARGE SCALE GENOMIC DNA]</scope>
    <source>
        <strain evidence="3">NBRC 13794</strain>
    </source>
</reference>
<feature type="region of interest" description="Disordered" evidence="1">
    <location>
        <begin position="1"/>
        <end position="22"/>
    </location>
</feature>
<evidence type="ECO:0008006" key="4">
    <source>
        <dbReference type="Google" id="ProtNLM"/>
    </source>
</evidence>
<evidence type="ECO:0000256" key="1">
    <source>
        <dbReference type="SAM" id="MobiDB-lite"/>
    </source>
</evidence>
<comment type="caution">
    <text evidence="2">The sequence shown here is derived from an EMBL/GenBank/DDBJ whole genome shotgun (WGS) entry which is preliminary data.</text>
</comment>
<protein>
    <recommendedName>
        <fullName evidence="4">FXSXX-COOH protein</fullName>
    </recommendedName>
</protein>
<evidence type="ECO:0000313" key="2">
    <source>
        <dbReference type="EMBL" id="GHI68932.1"/>
    </source>
</evidence>
<organism evidence="2 3">
    <name type="scientific">Streptomyces nojiriensis</name>
    <dbReference type="NCBI Taxonomy" id="66374"/>
    <lineage>
        <taxon>Bacteria</taxon>
        <taxon>Bacillati</taxon>
        <taxon>Actinomycetota</taxon>
        <taxon>Actinomycetes</taxon>
        <taxon>Kitasatosporales</taxon>
        <taxon>Streptomycetaceae</taxon>
        <taxon>Streptomyces</taxon>
    </lineage>
</organism>
<dbReference type="EMBL" id="BNEC01000005">
    <property type="protein sequence ID" value="GHI68932.1"/>
    <property type="molecule type" value="Genomic_DNA"/>
</dbReference>
<dbReference type="Proteomes" id="UP000613974">
    <property type="component" value="Unassembled WGS sequence"/>
</dbReference>
<sequence>MTSSTQVNNLTRRLDHSVPDGDFVPAAAVGSLTRRLDHSVPDGDFSPEGTES</sequence>
<dbReference type="GeneID" id="95587252"/>
<feature type="compositionally biased region" description="Polar residues" evidence="1">
    <location>
        <begin position="1"/>
        <end position="11"/>
    </location>
</feature>
<gene>
    <name evidence="2" type="ORF">Snoj_28500</name>
</gene>
<keyword evidence="3" id="KW-1185">Reference proteome</keyword>
<accession>A0ABQ3SLM1</accession>
<proteinExistence type="predicted"/>
<dbReference type="RefSeq" id="WP_189748370.1">
    <property type="nucleotide sequence ID" value="NZ_BMRL01000043.1"/>
</dbReference>